<keyword evidence="3" id="KW-1185">Reference proteome</keyword>
<reference evidence="2 3" key="1">
    <citation type="submission" date="2019-01" db="EMBL/GenBank/DDBJ databases">
        <title>Draft genome sequence of Dictyobacter sp. Uno17.</title>
        <authorList>
            <person name="Wang C.M."/>
            <person name="Zheng Y."/>
            <person name="Sakai Y."/>
            <person name="Abe K."/>
            <person name="Yokota A."/>
            <person name="Yabe S."/>
        </authorList>
    </citation>
    <scope>NUCLEOTIDE SEQUENCE [LARGE SCALE GENOMIC DNA]</scope>
    <source>
        <strain evidence="2 3">Uno17</strain>
    </source>
</reference>
<gene>
    <name evidence="2" type="ORF">KDI_48140</name>
</gene>
<proteinExistence type="predicted"/>
<feature type="compositionally biased region" description="Acidic residues" evidence="1">
    <location>
        <begin position="618"/>
        <end position="638"/>
    </location>
</feature>
<evidence type="ECO:0000313" key="2">
    <source>
        <dbReference type="EMBL" id="GCF11250.1"/>
    </source>
</evidence>
<feature type="region of interest" description="Disordered" evidence="1">
    <location>
        <begin position="608"/>
        <end position="638"/>
    </location>
</feature>
<organism evidence="2 3">
    <name type="scientific">Dictyobacter arantiisoli</name>
    <dbReference type="NCBI Taxonomy" id="2014874"/>
    <lineage>
        <taxon>Bacteria</taxon>
        <taxon>Bacillati</taxon>
        <taxon>Chloroflexota</taxon>
        <taxon>Ktedonobacteria</taxon>
        <taxon>Ktedonobacterales</taxon>
        <taxon>Dictyobacteraceae</taxon>
        <taxon>Dictyobacter</taxon>
    </lineage>
</organism>
<protein>
    <recommendedName>
        <fullName evidence="4">Type I-B CRISPR-associated protein Cas8b1/Cst1</fullName>
    </recommendedName>
</protein>
<dbReference type="RefSeq" id="WP_149404088.1">
    <property type="nucleotide sequence ID" value="NZ_BIXY01000101.1"/>
</dbReference>
<dbReference type="Proteomes" id="UP000322530">
    <property type="component" value="Unassembled WGS sequence"/>
</dbReference>
<evidence type="ECO:0000313" key="3">
    <source>
        <dbReference type="Proteomes" id="UP000322530"/>
    </source>
</evidence>
<sequence length="638" mass="73645">MNRLYINKIYDTSADTLLLLGAAELVRLVLKCLEKPHRGIVLHNQGDSQSITFPCALRREELQSEKSIFLLGPLITAKQDEKQAKKGRTLQDGFDYEAEQAKQKTLSLQLKALPVSLRTPEARLRKEPDLEKVLAQGPRPELAQYMAINVMKVADTFNEIVLRWNSLTTTQQWQVIVQLYDLFSERANNLPLAIQRWNTFAKEEHIVGKALVTAVQAINPTTGKGSNLPKGYRLSNGGLDSFWLLELLKFKGFMVGSAPYVMKGSKDRKTYVVVPQVVELGTLNSIMQDFRAICWSSTAVKQDILAALRLTQVLVKHRRTEITTQQQEDDQQDEQPLISIVQGFAVTSYKDMGSAHATMNVATINIPSWFPRLSTLQAVDEAELFLQEHLRIIRRIEGYQGKEYSEEVTLLHSYRDFLSGHDLRSFWLFAARYGSYLFRQREHEKDVKRWLPQLTLKGMEYLVLQQQQNQPSLRTITEKAGFRSIATAIREATIRTQRRRSQDNDTKYEVRYGLEQELMRKARRRDDFLIALNQFLVSYNVETAREEEKVARRLQRRLTKQDYNNYKLRYPVSTRDISEVEELLDLYPTELIASMLLAHGYARYEALNPDEIRNDTPDTIDEQEQEQDNDAETSDEEA</sequence>
<accession>A0A5A5TI32</accession>
<dbReference type="EMBL" id="BIXY01000101">
    <property type="protein sequence ID" value="GCF11250.1"/>
    <property type="molecule type" value="Genomic_DNA"/>
</dbReference>
<dbReference type="OrthoDB" id="137710at2"/>
<dbReference type="AlphaFoldDB" id="A0A5A5TI32"/>
<name>A0A5A5TI32_9CHLR</name>
<evidence type="ECO:0000256" key="1">
    <source>
        <dbReference type="SAM" id="MobiDB-lite"/>
    </source>
</evidence>
<comment type="caution">
    <text evidence="2">The sequence shown here is derived from an EMBL/GenBank/DDBJ whole genome shotgun (WGS) entry which is preliminary data.</text>
</comment>
<evidence type="ECO:0008006" key="4">
    <source>
        <dbReference type="Google" id="ProtNLM"/>
    </source>
</evidence>